<dbReference type="RefSeq" id="WP_369789147.1">
    <property type="nucleotide sequence ID" value="NZ_CP165628.1"/>
</dbReference>
<reference evidence="1" key="1">
    <citation type="submission" date="2024-07" db="EMBL/GenBank/DDBJ databases">
        <authorList>
            <person name="Biller S.J."/>
        </authorList>
    </citation>
    <scope>NUCLEOTIDE SEQUENCE</scope>
    <source>
        <strain evidence="1">WC2420</strain>
    </source>
</reference>
<dbReference type="AlphaFoldDB" id="A0AB39VNU1"/>
<protein>
    <submittedName>
        <fullName evidence="1">Uncharacterized protein</fullName>
    </submittedName>
</protein>
<sequence>MNAFDKYMNEIVTTEMGAITLRRQLYSIPRIRFAKEDFEAGYNVGYERALQKCGHSRQSLDKLIAK</sequence>
<proteinExistence type="predicted"/>
<name>A0AB39VNU1_9GAMM</name>
<evidence type="ECO:0000313" key="1">
    <source>
        <dbReference type="EMBL" id="XDU72253.1"/>
    </source>
</evidence>
<accession>A0AB39VNU1</accession>
<organism evidence="1">
    <name type="scientific">Rouxiella sp. WC2420</name>
    <dbReference type="NCBI Taxonomy" id="3234145"/>
    <lineage>
        <taxon>Bacteria</taxon>
        <taxon>Pseudomonadati</taxon>
        <taxon>Pseudomonadota</taxon>
        <taxon>Gammaproteobacteria</taxon>
        <taxon>Enterobacterales</taxon>
        <taxon>Yersiniaceae</taxon>
        <taxon>Rouxiella</taxon>
    </lineage>
</organism>
<gene>
    <name evidence="1" type="ORF">AB3G37_22570</name>
</gene>
<dbReference type="EMBL" id="CP165628">
    <property type="protein sequence ID" value="XDU72253.1"/>
    <property type="molecule type" value="Genomic_DNA"/>
</dbReference>